<organism evidence="2 3">
    <name type="scientific">Thalassoglobus neptunius</name>
    <dbReference type="NCBI Taxonomy" id="1938619"/>
    <lineage>
        <taxon>Bacteria</taxon>
        <taxon>Pseudomonadati</taxon>
        <taxon>Planctomycetota</taxon>
        <taxon>Planctomycetia</taxon>
        <taxon>Planctomycetales</taxon>
        <taxon>Planctomycetaceae</taxon>
        <taxon>Thalassoglobus</taxon>
    </lineage>
</organism>
<dbReference type="InterPro" id="IPR000031">
    <property type="entry name" value="PurE_dom"/>
</dbReference>
<evidence type="ECO:0000259" key="1">
    <source>
        <dbReference type="SMART" id="SM01001"/>
    </source>
</evidence>
<dbReference type="RefSeq" id="WP_146511674.1">
    <property type="nucleotide sequence ID" value="NZ_SIHI01000027.1"/>
</dbReference>
<dbReference type="PANTHER" id="PTHR43064">
    <property type="entry name" value="PHOSPHORIBOSYLAMINOIMIDAZOLE CARBOXYLASE-RELATED"/>
    <property type="match status" value="1"/>
</dbReference>
<sequence length="262" mass="27683">MNSGRNESEIRQLLESLLAGEQSIDAAARQLAQQSSTTTSIDSDAEVRLDVGRQTRSGFPEVVYAPGKTNEQIVSAFRMLQAADQNCLATRCETEQAEAILSEFPEAIHHPAARTVRIQRHFEQTGRVAVVTAGTSDRPVALEAIETLTWMNIQNDLFIDVGVAGPQRFLAVKDELADCDAVVVVAGMEGALPSMVAGWLSCPVVAVPTSVGYGASFSGVAALLSMLNSCASNVTVVNIDAGFKGGFVAGLIASNCHRASSD</sequence>
<evidence type="ECO:0000313" key="3">
    <source>
        <dbReference type="Proteomes" id="UP000317243"/>
    </source>
</evidence>
<dbReference type="SMART" id="SM01001">
    <property type="entry name" value="AIRC"/>
    <property type="match status" value="1"/>
</dbReference>
<evidence type="ECO:0000313" key="2">
    <source>
        <dbReference type="EMBL" id="TWT46955.1"/>
    </source>
</evidence>
<protein>
    <submittedName>
        <fullName evidence="2">AIR carboxylase</fullName>
    </submittedName>
</protein>
<dbReference type="GO" id="GO:0016787">
    <property type="term" value="F:hydrolase activity"/>
    <property type="evidence" value="ECO:0007669"/>
    <property type="project" value="InterPro"/>
</dbReference>
<dbReference type="AlphaFoldDB" id="A0A5C5W9T7"/>
<proteinExistence type="predicted"/>
<dbReference type="Proteomes" id="UP000317243">
    <property type="component" value="Unassembled WGS sequence"/>
</dbReference>
<keyword evidence="3" id="KW-1185">Reference proteome</keyword>
<dbReference type="EMBL" id="SIHI01000027">
    <property type="protein sequence ID" value="TWT46955.1"/>
    <property type="molecule type" value="Genomic_DNA"/>
</dbReference>
<comment type="caution">
    <text evidence="2">The sequence shown here is derived from an EMBL/GenBank/DDBJ whole genome shotgun (WGS) entry which is preliminary data.</text>
</comment>
<feature type="domain" description="PurE" evidence="1">
    <location>
        <begin position="126"/>
        <end position="258"/>
    </location>
</feature>
<name>A0A5C5W9T7_9PLAN</name>
<dbReference type="GO" id="GO:0006189">
    <property type="term" value="P:'de novo' IMP biosynthetic process"/>
    <property type="evidence" value="ECO:0007669"/>
    <property type="project" value="InterPro"/>
</dbReference>
<gene>
    <name evidence="2" type="ORF">KOR42_42990</name>
</gene>
<reference evidence="2 3" key="1">
    <citation type="submission" date="2019-02" db="EMBL/GenBank/DDBJ databases">
        <title>Deep-cultivation of Planctomycetes and their phenomic and genomic characterization uncovers novel biology.</title>
        <authorList>
            <person name="Wiegand S."/>
            <person name="Jogler M."/>
            <person name="Boedeker C."/>
            <person name="Pinto D."/>
            <person name="Vollmers J."/>
            <person name="Rivas-Marin E."/>
            <person name="Kohn T."/>
            <person name="Peeters S.H."/>
            <person name="Heuer A."/>
            <person name="Rast P."/>
            <person name="Oberbeckmann S."/>
            <person name="Bunk B."/>
            <person name="Jeske O."/>
            <person name="Meyerdierks A."/>
            <person name="Storesund J.E."/>
            <person name="Kallscheuer N."/>
            <person name="Luecker S."/>
            <person name="Lage O.M."/>
            <person name="Pohl T."/>
            <person name="Merkel B.J."/>
            <person name="Hornburger P."/>
            <person name="Mueller R.-W."/>
            <person name="Bruemmer F."/>
            <person name="Labrenz M."/>
            <person name="Spormann A.M."/>
            <person name="Op Den Camp H."/>
            <person name="Overmann J."/>
            <person name="Amann R."/>
            <person name="Jetten M.S.M."/>
            <person name="Mascher T."/>
            <person name="Medema M.H."/>
            <person name="Devos D.P."/>
            <person name="Kaster A.-K."/>
            <person name="Ovreas L."/>
            <person name="Rohde M."/>
            <person name="Galperin M.Y."/>
            <person name="Jogler C."/>
        </authorList>
    </citation>
    <scope>NUCLEOTIDE SEQUENCE [LARGE SCALE GENOMIC DNA]</scope>
    <source>
        <strain evidence="2 3">KOR42</strain>
    </source>
</reference>
<accession>A0A5C5W9T7</accession>
<dbReference type="SUPFAM" id="SSF52255">
    <property type="entry name" value="N5-CAIR mutase (phosphoribosylaminoimidazole carboxylase, PurE)"/>
    <property type="match status" value="1"/>
</dbReference>
<dbReference type="Gene3D" id="3.40.50.1970">
    <property type="match status" value="1"/>
</dbReference>
<dbReference type="PANTHER" id="PTHR43064:SF1">
    <property type="entry name" value="SLL1489 PROTEIN"/>
    <property type="match status" value="1"/>
</dbReference>
<dbReference type="Pfam" id="PF00731">
    <property type="entry name" value="AIRC"/>
    <property type="match status" value="1"/>
</dbReference>
<dbReference type="InterPro" id="IPR039476">
    <property type="entry name" value="P2CMN_synthase_LarB"/>
</dbReference>
<dbReference type="OrthoDB" id="9782511at2"/>
<dbReference type="NCBIfam" id="NF033503">
    <property type="entry name" value="LarB"/>
    <property type="match status" value="1"/>
</dbReference>